<dbReference type="InterPro" id="IPR037175">
    <property type="entry name" value="KFase_sf"/>
</dbReference>
<dbReference type="Proteomes" id="UP000004662">
    <property type="component" value="Chromosome"/>
</dbReference>
<reference evidence="3" key="1">
    <citation type="journal article" date="2015" name="Genome Announc.">
        <title>High-Quality Draft Genome Sequence of Desulfovibrio carbinoliphilus FW-101-2B, an Organic Acid-Oxidizing Sulfate-Reducing Bacterium Isolated from Uranium(VI)-Contaminated Groundwater.</title>
        <authorList>
            <person name="Ramsay B.D."/>
            <person name="Hwang C."/>
            <person name="Woo H.L."/>
            <person name="Carroll S.L."/>
            <person name="Lucas S."/>
            <person name="Han J."/>
            <person name="Lapidus A.L."/>
            <person name="Cheng J.F."/>
            <person name="Goodwin L.A."/>
            <person name="Pitluck S."/>
            <person name="Peters L."/>
            <person name="Chertkov O."/>
            <person name="Held B."/>
            <person name="Detter J.C."/>
            <person name="Han C.S."/>
            <person name="Tapia R."/>
            <person name="Land M.L."/>
            <person name="Hauser L.J."/>
            <person name="Kyrpides N.C."/>
            <person name="Ivanova N.N."/>
            <person name="Mikhailova N."/>
            <person name="Pagani I."/>
            <person name="Woyke T."/>
            <person name="Arkin A.P."/>
            <person name="Dehal P."/>
            <person name="Chivian D."/>
            <person name="Criddle C.S."/>
            <person name="Wu W."/>
            <person name="Chakraborty R."/>
            <person name="Hazen T.C."/>
            <person name="Fields M.W."/>
        </authorList>
    </citation>
    <scope>NUCLEOTIDE SEQUENCE [LARGE SCALE GENOMIC DNA]</scope>
    <source>
        <strain evidence="3">FW-101-2B</strain>
    </source>
</reference>
<dbReference type="HOGENOM" id="CLU_030671_2_0_7"/>
<sequence length="279" mass="30908">MGKIGRSISAAVLVTCIFLITAPYCMAAGGISLEDAWNVIKEKKFVDLTHAFEPGIPHWKGFPDEKLETLYWYEPGVGKLGAGFYAQAFTHVGQWGTHVDPPAHFVKGLRTVDQIDVKEMILPLVVIDVHEAVAKNPDYTLSMDDIKNWEKNHGQIPEGAFVAMRTDWSKRWPGMDAMQNKDANGIAHYPGWSMETLKYLYENCKITASGHETTDTDPGVATSKDDYSLETYILKSNHYQIELLTHLDKVPEAGALVVASFPKPKGGSGFPARVFAILP</sequence>
<keyword evidence="1" id="KW-0732">Signal</keyword>
<dbReference type="GO" id="GO:0004061">
    <property type="term" value="F:arylformamidase activity"/>
    <property type="evidence" value="ECO:0007669"/>
    <property type="project" value="InterPro"/>
</dbReference>
<dbReference type="STRING" id="694327.DFW101_1955"/>
<name>G7Q534_9BACT</name>
<gene>
    <name evidence="2" type="ORF">DFW101_1955</name>
</gene>
<organism evidence="2 3">
    <name type="scientific">Solidesulfovibrio carbinoliphilus subsp. oakridgensis</name>
    <dbReference type="NCBI Taxonomy" id="694327"/>
    <lineage>
        <taxon>Bacteria</taxon>
        <taxon>Pseudomonadati</taxon>
        <taxon>Thermodesulfobacteriota</taxon>
        <taxon>Desulfovibrionia</taxon>
        <taxon>Desulfovibrionales</taxon>
        <taxon>Desulfovibrionaceae</taxon>
        <taxon>Solidesulfovibrio</taxon>
    </lineage>
</organism>
<evidence type="ECO:0000313" key="3">
    <source>
        <dbReference type="Proteomes" id="UP000004662"/>
    </source>
</evidence>
<dbReference type="Pfam" id="PF04199">
    <property type="entry name" value="Cyclase"/>
    <property type="match status" value="1"/>
</dbReference>
<proteinExistence type="predicted"/>
<keyword evidence="3" id="KW-1185">Reference proteome</keyword>
<protein>
    <submittedName>
        <fullName evidence="2">Cyclase family protein</fullName>
    </submittedName>
</protein>
<dbReference type="Gene3D" id="3.50.30.50">
    <property type="entry name" value="Putative cyclase"/>
    <property type="match status" value="1"/>
</dbReference>
<feature type="chain" id="PRO_5003503117" evidence="1">
    <location>
        <begin position="28"/>
        <end position="279"/>
    </location>
</feature>
<dbReference type="InterPro" id="IPR007325">
    <property type="entry name" value="KFase/CYL"/>
</dbReference>
<dbReference type="EMBL" id="CM001368">
    <property type="protein sequence ID" value="EHJ47961.1"/>
    <property type="molecule type" value="Genomic_DNA"/>
</dbReference>
<dbReference type="PANTHER" id="PTHR31118:SF12">
    <property type="entry name" value="CYCLASE-LIKE PROTEIN 2"/>
    <property type="match status" value="1"/>
</dbReference>
<dbReference type="SUPFAM" id="SSF102198">
    <property type="entry name" value="Putative cyclase"/>
    <property type="match status" value="1"/>
</dbReference>
<accession>G7Q534</accession>
<dbReference type="GO" id="GO:0019441">
    <property type="term" value="P:L-tryptophan catabolic process to kynurenine"/>
    <property type="evidence" value="ECO:0007669"/>
    <property type="project" value="InterPro"/>
</dbReference>
<dbReference type="PANTHER" id="PTHR31118">
    <property type="entry name" value="CYCLASE-LIKE PROTEIN 2"/>
    <property type="match status" value="1"/>
</dbReference>
<evidence type="ECO:0000313" key="2">
    <source>
        <dbReference type="EMBL" id="EHJ47961.1"/>
    </source>
</evidence>
<dbReference type="eggNOG" id="COG1878">
    <property type="taxonomic scope" value="Bacteria"/>
</dbReference>
<evidence type="ECO:0000256" key="1">
    <source>
        <dbReference type="SAM" id="SignalP"/>
    </source>
</evidence>
<dbReference type="RefSeq" id="WP_009181346.1">
    <property type="nucleotide sequence ID" value="NZ_CM001368.1"/>
</dbReference>
<dbReference type="AlphaFoldDB" id="G7Q534"/>
<feature type="signal peptide" evidence="1">
    <location>
        <begin position="1"/>
        <end position="27"/>
    </location>
</feature>